<feature type="region of interest" description="Disordered" evidence="1">
    <location>
        <begin position="1"/>
        <end position="111"/>
    </location>
</feature>
<sequence length="632" mass="68058">MEPLPENTTGGLAPILGWSNDSPSLSPAMTPKTPADTSDTPPKSVTSSGIGPDSPSRTVSFSSNDFSSIGYEPQAVCPTLSSSDSRRSPKPNGSSTVPPPLKNGHISREKPQIETVITDNPSYDSAAVKFQEVSGASEVDSICSSTQTSDDDEEGGKVPDGGWGWVVVFASLVISMVADGISFSFGLLYIEFLNHFGESKSKTAWIGSLFMAVPLLSGPVGSALVDRYGCRTMTIIGGLVSGTGFIMSAFVNNIELMYTTFGVIAGMGLGFCYVTAVVCIAYWFDKKRALATGLGACGTGIGTFVYAPMTQFFIEEYGWRGTILLLAGTLLNMCVCGALMRDPEWWSQEQKKSSSLTGGNKSVKGTSSCGSISGRSALDSDFPGVEEIRKMLKGEKKQEYMLTTLAGNTIVPPQVAPQEGGMNHDATSRSVVNLPTYIREKEKVPLEVLESLRANKRMYNVILENYPSLLLCRSISDHGKLNSIINDNFVIPAARVPVTTIKATKHSPCEVVGFTDDLANTPLLEKRSEGDQKAIAITTRSPKSSIKRHKSTPPDRMDSFKKHISAPTQGSPHYLKNIRVHSVGARINEMDKAADPCTVVLGYIWMNADKLKSEIVTSIESISVAYFVFISY</sequence>
<protein>
    <submittedName>
        <fullName evidence="3">Uncharacterized protein</fullName>
    </submittedName>
</protein>
<comment type="caution">
    <text evidence="3">The sequence shown here is derived from an EMBL/GenBank/DDBJ whole genome shotgun (WGS) entry which is preliminary data.</text>
</comment>
<accession>A0ABQ8TDX3</accession>
<feature type="compositionally biased region" description="Polar residues" evidence="1">
    <location>
        <begin position="35"/>
        <end position="67"/>
    </location>
</feature>
<feature type="region of interest" description="Disordered" evidence="1">
    <location>
        <begin position="350"/>
        <end position="375"/>
    </location>
</feature>
<feature type="compositionally biased region" description="Polar residues" evidence="1">
    <location>
        <begin position="353"/>
        <end position="374"/>
    </location>
</feature>
<feature type="region of interest" description="Disordered" evidence="1">
    <location>
        <begin position="540"/>
        <end position="560"/>
    </location>
</feature>
<dbReference type="PANTHER" id="PTHR11360">
    <property type="entry name" value="MONOCARBOXYLATE TRANSPORTER"/>
    <property type="match status" value="1"/>
</dbReference>
<dbReference type="InterPro" id="IPR011701">
    <property type="entry name" value="MFS"/>
</dbReference>
<dbReference type="PANTHER" id="PTHR11360:SF111">
    <property type="entry name" value="CHASKI, ISOFORM A"/>
    <property type="match status" value="1"/>
</dbReference>
<evidence type="ECO:0000256" key="2">
    <source>
        <dbReference type="SAM" id="Phobius"/>
    </source>
</evidence>
<feature type="compositionally biased region" description="Polar residues" evidence="1">
    <location>
        <begin position="1"/>
        <end position="10"/>
    </location>
</feature>
<dbReference type="SUPFAM" id="SSF103473">
    <property type="entry name" value="MFS general substrate transporter"/>
    <property type="match status" value="1"/>
</dbReference>
<gene>
    <name evidence="3" type="ORF">ANN_05806</name>
</gene>
<dbReference type="Proteomes" id="UP001148838">
    <property type="component" value="Unassembled WGS sequence"/>
</dbReference>
<feature type="transmembrane region" description="Helical" evidence="2">
    <location>
        <begin position="204"/>
        <end position="225"/>
    </location>
</feature>
<dbReference type="Pfam" id="PF07690">
    <property type="entry name" value="MFS_1"/>
    <property type="match status" value="1"/>
</dbReference>
<dbReference type="InterPro" id="IPR036259">
    <property type="entry name" value="MFS_trans_sf"/>
</dbReference>
<feature type="transmembrane region" description="Helical" evidence="2">
    <location>
        <begin position="290"/>
        <end position="309"/>
    </location>
</feature>
<keyword evidence="2" id="KW-1133">Transmembrane helix</keyword>
<feature type="transmembrane region" description="Helical" evidence="2">
    <location>
        <begin position="165"/>
        <end position="192"/>
    </location>
</feature>
<dbReference type="EMBL" id="JAJSOF020000011">
    <property type="protein sequence ID" value="KAJ4444017.1"/>
    <property type="molecule type" value="Genomic_DNA"/>
</dbReference>
<evidence type="ECO:0000256" key="1">
    <source>
        <dbReference type="SAM" id="MobiDB-lite"/>
    </source>
</evidence>
<reference evidence="3 4" key="1">
    <citation type="journal article" date="2022" name="Allergy">
        <title>Genome assembly and annotation of Periplaneta americana reveal a comprehensive cockroach allergen profile.</title>
        <authorList>
            <person name="Wang L."/>
            <person name="Xiong Q."/>
            <person name="Saelim N."/>
            <person name="Wang L."/>
            <person name="Nong W."/>
            <person name="Wan A.T."/>
            <person name="Shi M."/>
            <person name="Liu X."/>
            <person name="Cao Q."/>
            <person name="Hui J.H.L."/>
            <person name="Sookrung N."/>
            <person name="Leung T.F."/>
            <person name="Tungtrongchitr A."/>
            <person name="Tsui S.K.W."/>
        </authorList>
    </citation>
    <scope>NUCLEOTIDE SEQUENCE [LARGE SCALE GENOMIC DNA]</scope>
    <source>
        <strain evidence="3">PWHHKU_190912</strain>
    </source>
</reference>
<organism evidence="3 4">
    <name type="scientific">Periplaneta americana</name>
    <name type="common">American cockroach</name>
    <name type="synonym">Blatta americana</name>
    <dbReference type="NCBI Taxonomy" id="6978"/>
    <lineage>
        <taxon>Eukaryota</taxon>
        <taxon>Metazoa</taxon>
        <taxon>Ecdysozoa</taxon>
        <taxon>Arthropoda</taxon>
        <taxon>Hexapoda</taxon>
        <taxon>Insecta</taxon>
        <taxon>Pterygota</taxon>
        <taxon>Neoptera</taxon>
        <taxon>Polyneoptera</taxon>
        <taxon>Dictyoptera</taxon>
        <taxon>Blattodea</taxon>
        <taxon>Blattoidea</taxon>
        <taxon>Blattidae</taxon>
        <taxon>Blattinae</taxon>
        <taxon>Periplaneta</taxon>
    </lineage>
</organism>
<keyword evidence="2" id="KW-0472">Membrane</keyword>
<dbReference type="InterPro" id="IPR050327">
    <property type="entry name" value="Proton-linked_MCT"/>
</dbReference>
<name>A0ABQ8TDX3_PERAM</name>
<dbReference type="CDD" id="cd17352">
    <property type="entry name" value="MFS_MCT_SLC16"/>
    <property type="match status" value="1"/>
</dbReference>
<evidence type="ECO:0000313" key="4">
    <source>
        <dbReference type="Proteomes" id="UP001148838"/>
    </source>
</evidence>
<dbReference type="Gene3D" id="1.20.1250.20">
    <property type="entry name" value="MFS general substrate transporter like domains"/>
    <property type="match status" value="1"/>
</dbReference>
<feature type="transmembrane region" description="Helical" evidence="2">
    <location>
        <begin position="232"/>
        <end position="251"/>
    </location>
</feature>
<evidence type="ECO:0000313" key="3">
    <source>
        <dbReference type="EMBL" id="KAJ4444017.1"/>
    </source>
</evidence>
<keyword evidence="4" id="KW-1185">Reference proteome</keyword>
<feature type="transmembrane region" description="Helical" evidence="2">
    <location>
        <begin position="257"/>
        <end position="283"/>
    </location>
</feature>
<proteinExistence type="predicted"/>
<feature type="transmembrane region" description="Helical" evidence="2">
    <location>
        <begin position="321"/>
        <end position="340"/>
    </location>
</feature>
<keyword evidence="2" id="KW-0812">Transmembrane</keyword>